<proteinExistence type="predicted"/>
<dbReference type="RefSeq" id="WP_013534783.1">
    <property type="nucleotide sequence ID" value="NC_014924.1"/>
</dbReference>
<reference evidence="2 3" key="1">
    <citation type="submission" date="2011-01" db="EMBL/GenBank/DDBJ databases">
        <title>Complete sequence of Pseudoxanthomonas suwonensis 11-1.</title>
        <authorList>
            <consortium name="US DOE Joint Genome Institute"/>
            <person name="Lucas S."/>
            <person name="Copeland A."/>
            <person name="Lapidus A."/>
            <person name="Cheng J.-F."/>
            <person name="Goodwin L."/>
            <person name="Pitluck S."/>
            <person name="Teshima H."/>
            <person name="Detter J.C."/>
            <person name="Han C."/>
            <person name="Tapia R."/>
            <person name="Land M."/>
            <person name="Hauser L."/>
            <person name="Kyrpides N."/>
            <person name="Ivanova N."/>
            <person name="Ovchinnikova G."/>
            <person name="Siebers A.K."/>
            <person name="Allgaier M."/>
            <person name="Thelen M.P."/>
            <person name="Hugenholtz P."/>
            <person name="Gladden J."/>
            <person name="Woyke T."/>
        </authorList>
    </citation>
    <scope>NUCLEOTIDE SEQUENCE [LARGE SCALE GENOMIC DNA]</scope>
    <source>
        <strain evidence="3">11-1</strain>
    </source>
</reference>
<keyword evidence="3" id="KW-1185">Reference proteome</keyword>
<dbReference type="HOGENOM" id="CLU_1467373_0_0_6"/>
<evidence type="ECO:0000256" key="1">
    <source>
        <dbReference type="SAM" id="MobiDB-lite"/>
    </source>
</evidence>
<dbReference type="KEGG" id="psu:Psesu_1103"/>
<gene>
    <name evidence="2" type="ordered locus">Psesu_1103</name>
</gene>
<evidence type="ECO:0000313" key="2">
    <source>
        <dbReference type="EMBL" id="ADV26953.1"/>
    </source>
</evidence>
<evidence type="ECO:0000313" key="3">
    <source>
        <dbReference type="Proteomes" id="UP000008632"/>
    </source>
</evidence>
<dbReference type="EMBL" id="CP002446">
    <property type="protein sequence ID" value="ADV26953.1"/>
    <property type="molecule type" value="Genomic_DNA"/>
</dbReference>
<protein>
    <submittedName>
        <fullName evidence="2">Putative secreted protein</fullName>
    </submittedName>
</protein>
<feature type="region of interest" description="Disordered" evidence="1">
    <location>
        <begin position="28"/>
        <end position="48"/>
    </location>
</feature>
<sequence>MRNRLILSIVVLLALVLAWRACRPLPATPLDIPPPADTGAEPKSPEATDTADAALIDDGARSLALAGARSAVHAYLAALAGPDPQQADQWWAKGRPGRSRGDAILRTKEPFRSLRITSASARPLDADPVPRVVEVPVRLRLALADGSTRLVQGDYRLRARKDGEGWEITSAALQAELPGRH</sequence>
<dbReference type="eggNOG" id="ENOG5030PGF">
    <property type="taxonomic scope" value="Bacteria"/>
</dbReference>
<name>E6WS04_PSEUU</name>
<dbReference type="AlphaFoldDB" id="E6WS04"/>
<accession>E6WS04</accession>
<dbReference type="OrthoDB" id="5988059at2"/>
<dbReference type="STRING" id="743721.Psesu_1103"/>
<organism evidence="2 3">
    <name type="scientific">Pseudoxanthomonas suwonensis (strain 11-1)</name>
    <dbReference type="NCBI Taxonomy" id="743721"/>
    <lineage>
        <taxon>Bacteria</taxon>
        <taxon>Pseudomonadati</taxon>
        <taxon>Pseudomonadota</taxon>
        <taxon>Gammaproteobacteria</taxon>
        <taxon>Lysobacterales</taxon>
        <taxon>Lysobacteraceae</taxon>
        <taxon>Pseudoxanthomonas</taxon>
    </lineage>
</organism>
<dbReference type="Proteomes" id="UP000008632">
    <property type="component" value="Chromosome"/>
</dbReference>